<accession>A0A4R5BY80</accession>
<evidence type="ECO:0000313" key="1">
    <source>
        <dbReference type="EMBL" id="TDD89354.1"/>
    </source>
</evidence>
<gene>
    <name evidence="1" type="ORF">E1298_14165</name>
</gene>
<name>A0A4R5BY80_9ACTN</name>
<sequence>MKSMLIKSAPTWTPACPGASIAYSAASVWTPQSLKPCGPMAHGGANAPISGSIPANGRPDAFGARLRDLTARDLTDLRTEQRVQDEQGRTVFAHLIEDSGTQAPATAHMGVSLKGGVSGPYPWRRPV</sequence>
<dbReference type="EMBL" id="SMKU01000058">
    <property type="protein sequence ID" value="TDD89354.1"/>
    <property type="molecule type" value="Genomic_DNA"/>
</dbReference>
<keyword evidence="2" id="KW-1185">Reference proteome</keyword>
<dbReference type="RefSeq" id="WP_131893196.1">
    <property type="nucleotide sequence ID" value="NZ_SMKU01000058.1"/>
</dbReference>
<dbReference type="AlphaFoldDB" id="A0A4R5BY80"/>
<protein>
    <submittedName>
        <fullName evidence="1">Uncharacterized protein</fullName>
    </submittedName>
</protein>
<comment type="caution">
    <text evidence="1">The sequence shown here is derived from an EMBL/GenBank/DDBJ whole genome shotgun (WGS) entry which is preliminary data.</text>
</comment>
<evidence type="ECO:0000313" key="2">
    <source>
        <dbReference type="Proteomes" id="UP000294513"/>
    </source>
</evidence>
<organism evidence="1 2">
    <name type="scientific">Actinomadura rubrisoli</name>
    <dbReference type="NCBI Taxonomy" id="2530368"/>
    <lineage>
        <taxon>Bacteria</taxon>
        <taxon>Bacillati</taxon>
        <taxon>Actinomycetota</taxon>
        <taxon>Actinomycetes</taxon>
        <taxon>Streptosporangiales</taxon>
        <taxon>Thermomonosporaceae</taxon>
        <taxon>Actinomadura</taxon>
    </lineage>
</organism>
<dbReference type="OrthoDB" id="3480015at2"/>
<dbReference type="Proteomes" id="UP000294513">
    <property type="component" value="Unassembled WGS sequence"/>
</dbReference>
<reference evidence="1 2" key="1">
    <citation type="submission" date="2019-03" db="EMBL/GenBank/DDBJ databases">
        <title>Draft genome sequences of novel Actinobacteria.</title>
        <authorList>
            <person name="Sahin N."/>
            <person name="Ay H."/>
            <person name="Saygin H."/>
        </authorList>
    </citation>
    <scope>NUCLEOTIDE SEQUENCE [LARGE SCALE GENOMIC DNA]</scope>
    <source>
        <strain evidence="1 2">H3C3</strain>
    </source>
</reference>
<proteinExistence type="predicted"/>